<dbReference type="EMBL" id="LGUA01000010">
    <property type="protein sequence ID" value="OAX85410.1"/>
    <property type="molecule type" value="Genomic_DNA"/>
</dbReference>
<dbReference type="PANTHER" id="PTHR43791:SF36">
    <property type="entry name" value="TRANSPORTER, PUTATIVE (AFU_ORTHOLOGUE AFUA_6G08340)-RELATED"/>
    <property type="match status" value="1"/>
</dbReference>
<dbReference type="GO" id="GO:0016020">
    <property type="term" value="C:membrane"/>
    <property type="evidence" value="ECO:0007669"/>
    <property type="project" value="UniProtKB-SubCell"/>
</dbReference>
<name>A0A1B7P8Q4_9EURO</name>
<evidence type="ECO:0000256" key="2">
    <source>
        <dbReference type="ARBA" id="ARBA00022448"/>
    </source>
</evidence>
<dbReference type="PANTHER" id="PTHR43791">
    <property type="entry name" value="PERMEASE-RELATED"/>
    <property type="match status" value="1"/>
</dbReference>
<feature type="transmembrane region" description="Helical" evidence="7">
    <location>
        <begin position="441"/>
        <end position="462"/>
    </location>
</feature>
<dbReference type="FunFam" id="1.20.1250.20:FF:000013">
    <property type="entry name" value="MFS general substrate transporter"/>
    <property type="match status" value="1"/>
</dbReference>
<feature type="domain" description="Major facilitator superfamily (MFS) profile" evidence="8">
    <location>
        <begin position="53"/>
        <end position="498"/>
    </location>
</feature>
<dbReference type="STRING" id="1658172.A0A1B7P8Q4"/>
<protein>
    <recommendedName>
        <fullName evidence="8">Major facilitator superfamily (MFS) profile domain-containing protein</fullName>
    </recommendedName>
</protein>
<feature type="transmembrane region" description="Helical" evidence="7">
    <location>
        <begin position="180"/>
        <end position="201"/>
    </location>
</feature>
<keyword evidence="10" id="KW-1185">Reference proteome</keyword>
<dbReference type="Proteomes" id="UP000091918">
    <property type="component" value="Unassembled WGS sequence"/>
</dbReference>
<evidence type="ECO:0000259" key="8">
    <source>
        <dbReference type="PROSITE" id="PS50850"/>
    </source>
</evidence>
<accession>A0A1B7P8Q4</accession>
<comment type="caution">
    <text evidence="9">The sequence shown here is derived from an EMBL/GenBank/DDBJ whole genome shotgun (WGS) entry which is preliminary data.</text>
</comment>
<proteinExistence type="predicted"/>
<evidence type="ECO:0000256" key="1">
    <source>
        <dbReference type="ARBA" id="ARBA00004141"/>
    </source>
</evidence>
<gene>
    <name evidence="9" type="ORF">ACJ72_00221</name>
</gene>
<feature type="compositionally biased region" description="Basic and acidic residues" evidence="6">
    <location>
        <begin position="20"/>
        <end position="33"/>
    </location>
</feature>
<dbReference type="InterPro" id="IPR011701">
    <property type="entry name" value="MFS"/>
</dbReference>
<evidence type="ECO:0000256" key="3">
    <source>
        <dbReference type="ARBA" id="ARBA00022692"/>
    </source>
</evidence>
<comment type="subcellular location">
    <subcellularLocation>
        <location evidence="1">Membrane</location>
        <topology evidence="1">Multi-pass membrane protein</topology>
    </subcellularLocation>
</comment>
<dbReference type="InterPro" id="IPR036259">
    <property type="entry name" value="MFS_trans_sf"/>
</dbReference>
<feature type="transmembrane region" description="Helical" evidence="7">
    <location>
        <begin position="409"/>
        <end position="429"/>
    </location>
</feature>
<evidence type="ECO:0000313" key="10">
    <source>
        <dbReference type="Proteomes" id="UP000091918"/>
    </source>
</evidence>
<dbReference type="AlphaFoldDB" id="A0A1B7P8Q4"/>
<keyword evidence="3 7" id="KW-0812">Transmembrane</keyword>
<dbReference type="SUPFAM" id="SSF103473">
    <property type="entry name" value="MFS general substrate transporter"/>
    <property type="match status" value="1"/>
</dbReference>
<reference evidence="9 10" key="1">
    <citation type="submission" date="2015-07" db="EMBL/GenBank/DDBJ databases">
        <title>Emmonsia species relationships and genome sequence.</title>
        <authorList>
            <person name="Cuomo C.A."/>
            <person name="Schwartz I.S."/>
            <person name="Kenyon C."/>
            <person name="de Hoog G.S."/>
            <person name="Govender N.P."/>
            <person name="Botha A."/>
            <person name="Moreno L."/>
            <person name="de Vries M."/>
            <person name="Munoz J.F."/>
            <person name="Stielow J.B."/>
        </authorList>
    </citation>
    <scope>NUCLEOTIDE SEQUENCE [LARGE SCALE GENOMIC DNA]</scope>
    <source>
        <strain evidence="9 10">CBS 136260</strain>
    </source>
</reference>
<evidence type="ECO:0000256" key="4">
    <source>
        <dbReference type="ARBA" id="ARBA00022989"/>
    </source>
</evidence>
<dbReference type="Pfam" id="PF07690">
    <property type="entry name" value="MFS_1"/>
    <property type="match status" value="1"/>
</dbReference>
<keyword evidence="5 7" id="KW-0472">Membrane</keyword>
<feature type="region of interest" description="Disordered" evidence="6">
    <location>
        <begin position="1"/>
        <end position="33"/>
    </location>
</feature>
<feature type="transmembrane region" description="Helical" evidence="7">
    <location>
        <begin position="90"/>
        <end position="109"/>
    </location>
</feature>
<feature type="transmembrane region" description="Helical" evidence="7">
    <location>
        <begin position="146"/>
        <end position="168"/>
    </location>
</feature>
<keyword evidence="2" id="KW-0813">Transport</keyword>
<feature type="transmembrane region" description="Helical" evidence="7">
    <location>
        <begin position="319"/>
        <end position="339"/>
    </location>
</feature>
<evidence type="ECO:0000256" key="5">
    <source>
        <dbReference type="ARBA" id="ARBA00023136"/>
    </source>
</evidence>
<feature type="transmembrane region" description="Helical" evidence="7">
    <location>
        <begin position="121"/>
        <end position="140"/>
    </location>
</feature>
<evidence type="ECO:0000256" key="7">
    <source>
        <dbReference type="SAM" id="Phobius"/>
    </source>
</evidence>
<dbReference type="Gene3D" id="1.20.1250.20">
    <property type="entry name" value="MFS general substrate transporter like domains"/>
    <property type="match status" value="2"/>
</dbReference>
<dbReference type="OrthoDB" id="2985014at2759"/>
<sequence>MTTPTHAPLSDSKNIIEGSDVEHGRPDGGETAENKVDQYELEKNLVRRQDLIILPQMAILYLVAYLDRSNFGNAKLQGLVEDALEGNDNYYNWAASIFYFGYVSFAVPFTLYGKKLHPSRFMFICVLGWGVAASAQAGGYNFAGIAAARFFVGLFEAGFAPTAIYYFTLWYTREEVAFRTAIYVGMAALSGAFGGLIAYAVTLINTNFGHWRILFLAEGIPSVICAFFALAFLPDRPETSKFFKNEAERKLAIERMNRGQQSEGHGVLVTKHVIAAFKDWTIYALALIKMGHDAALAAISVFLPTIIRSLGYTNQQAQYLTIGPYMVAWASLLSVCYFSDRLRMRGPFLFGCGLVSVLGLALLYTHPAHTNPKTALGGIFLLLAGVFPCLSLELQWATGNCGAESKKTAAVSIMVVAGHCWSILASHSFPDVEGPRYVRGYAIVLTFLSLGVVISAFLHFRYRRINAERDRLYGKPNPNEKVDTSELADKAPMFRYVV</sequence>
<dbReference type="PROSITE" id="PS50850">
    <property type="entry name" value="MFS"/>
    <property type="match status" value="1"/>
</dbReference>
<evidence type="ECO:0000313" key="9">
    <source>
        <dbReference type="EMBL" id="OAX85410.1"/>
    </source>
</evidence>
<evidence type="ECO:0000256" key="6">
    <source>
        <dbReference type="SAM" id="MobiDB-lite"/>
    </source>
</evidence>
<dbReference type="InterPro" id="IPR020846">
    <property type="entry name" value="MFS_dom"/>
</dbReference>
<organism evidence="9 10">
    <name type="scientific">Emergomyces africanus</name>
    <dbReference type="NCBI Taxonomy" id="1955775"/>
    <lineage>
        <taxon>Eukaryota</taxon>
        <taxon>Fungi</taxon>
        <taxon>Dikarya</taxon>
        <taxon>Ascomycota</taxon>
        <taxon>Pezizomycotina</taxon>
        <taxon>Eurotiomycetes</taxon>
        <taxon>Eurotiomycetidae</taxon>
        <taxon>Onygenales</taxon>
        <taxon>Ajellomycetaceae</taxon>
        <taxon>Emergomyces</taxon>
    </lineage>
</organism>
<feature type="transmembrane region" description="Helical" evidence="7">
    <location>
        <begin position="376"/>
        <end position="397"/>
    </location>
</feature>
<feature type="transmembrane region" description="Helical" evidence="7">
    <location>
        <begin position="346"/>
        <end position="364"/>
    </location>
</feature>
<keyword evidence="4 7" id="KW-1133">Transmembrane helix</keyword>
<dbReference type="GO" id="GO:0022857">
    <property type="term" value="F:transmembrane transporter activity"/>
    <property type="evidence" value="ECO:0007669"/>
    <property type="project" value="InterPro"/>
</dbReference>
<feature type="transmembrane region" description="Helical" evidence="7">
    <location>
        <begin position="213"/>
        <end position="233"/>
    </location>
</feature>